<dbReference type="InterPro" id="IPR054529">
    <property type="entry name" value="TcaA_2nd"/>
</dbReference>
<reference evidence="6" key="1">
    <citation type="submission" date="2016-09" db="EMBL/GenBank/DDBJ databases">
        <authorList>
            <person name="Varghese N."/>
            <person name="Submissions S."/>
        </authorList>
    </citation>
    <scope>NUCLEOTIDE SEQUENCE [LARGE SCALE GENOMIC DNA]</scope>
    <source>
        <strain evidence="6">25nlg</strain>
    </source>
</reference>
<organism evidence="5 6">
    <name type="scientific">Shouchella lonarensis</name>
    <dbReference type="NCBI Taxonomy" id="1464122"/>
    <lineage>
        <taxon>Bacteria</taxon>
        <taxon>Bacillati</taxon>
        <taxon>Bacillota</taxon>
        <taxon>Bacilli</taxon>
        <taxon>Bacillales</taxon>
        <taxon>Bacillaceae</taxon>
        <taxon>Shouchella</taxon>
    </lineage>
</organism>
<keyword evidence="1" id="KW-0812">Transmembrane</keyword>
<keyword evidence="1" id="KW-1133">Transmembrane helix</keyword>
<keyword evidence="1" id="KW-0472">Membrane</keyword>
<evidence type="ECO:0000313" key="5">
    <source>
        <dbReference type="EMBL" id="SDB86071.1"/>
    </source>
</evidence>
<dbReference type="RefSeq" id="WP_090774657.1">
    <property type="nucleotide sequence ID" value="NZ_FMYM01000002.1"/>
</dbReference>
<feature type="domain" description="TcaA 4th" evidence="3">
    <location>
        <begin position="250"/>
        <end position="319"/>
    </location>
</feature>
<proteinExistence type="predicted"/>
<protein>
    <submittedName>
        <fullName evidence="5">Uncharacterized membrane protein YvbJ</fullName>
    </submittedName>
</protein>
<accession>A0A1G6GVW1</accession>
<evidence type="ECO:0000313" key="6">
    <source>
        <dbReference type="Proteomes" id="UP000242662"/>
    </source>
</evidence>
<dbReference type="EMBL" id="FMYM01000002">
    <property type="protein sequence ID" value="SDB86071.1"/>
    <property type="molecule type" value="Genomic_DNA"/>
</dbReference>
<feature type="transmembrane region" description="Helical" evidence="1">
    <location>
        <begin position="41"/>
        <end position="61"/>
    </location>
</feature>
<dbReference type="PANTHER" id="PTHR40038">
    <property type="entry name" value="MEMBRANE-ASSOCIATED PROTEIN TCAA"/>
    <property type="match status" value="1"/>
</dbReference>
<dbReference type="InterPro" id="IPR054530">
    <property type="entry name" value="TcaA_4th"/>
</dbReference>
<dbReference type="Pfam" id="PF22813">
    <property type="entry name" value="TcaA_2nd"/>
    <property type="match status" value="1"/>
</dbReference>
<dbReference type="OrthoDB" id="1895190at2"/>
<dbReference type="GO" id="GO:0005886">
    <property type="term" value="C:plasma membrane"/>
    <property type="evidence" value="ECO:0007669"/>
    <property type="project" value="UniProtKB-SubCell"/>
</dbReference>
<evidence type="ECO:0000256" key="1">
    <source>
        <dbReference type="SAM" id="Phobius"/>
    </source>
</evidence>
<evidence type="ECO:0000259" key="3">
    <source>
        <dbReference type="Pfam" id="PF22820"/>
    </source>
</evidence>
<dbReference type="STRING" id="1464122.SAMN05421737_10274"/>
<dbReference type="Pfam" id="PF25155">
    <property type="entry name" value="NTF2_YvbJ"/>
    <property type="match status" value="1"/>
</dbReference>
<gene>
    <name evidence="5" type="ORF">SAMN05421737_10274</name>
</gene>
<dbReference type="PANTHER" id="PTHR40038:SF1">
    <property type="entry name" value="MEMBRANE-ASSOCIATED PROTEIN TCAA"/>
    <property type="match status" value="1"/>
</dbReference>
<sequence>MNCQQCQAPLSGTEGFCSQCGAKVNIAPPQPKKPFFTKKRIQIFAVVGGVFIAGGIAYQVGSYIHSPDRVVRALEKAVENEDAEGLVKLLSSNRDDWEVGLKEAEALLDYLKEDERSMDRVMTTLFDQADMYRQQSGDAKRDIDQIYGDVSASLLLKETGRSWFLYDTYEIEMIPVHLEASVPEEAILYFNDEEVPAVDKENDLYGPFGPGKYELKMTFPDALVDVEVTETVTLFDVYSDREHALFDSDVREVSVTAAHDDMDLYVNGEKTDVTVGEGETSLGSLPTDGSVTMAVEKSFPWGKVRSEDVEIDGGYMYVDEFPVVSEEQQGEIMEMLNEHRAQYVEALESGDGAKMKHASKEYQEEIEEAAEHADDIDLKLKKAEYALPSFGELNYNGGKERYEIELEVAYTHKDPNEFYSFSDRVDKDHARVTNHIAVYYDEGNKKWMVSTSQEGYGDYAFRNEEDVKVYDL</sequence>
<dbReference type="InterPro" id="IPR056902">
    <property type="entry name" value="NTF2_YvbJ"/>
</dbReference>
<evidence type="ECO:0000259" key="2">
    <source>
        <dbReference type="Pfam" id="PF22813"/>
    </source>
</evidence>
<feature type="domain" description="YvbJ-like NTF2-like" evidence="4">
    <location>
        <begin position="332"/>
        <end position="452"/>
    </location>
</feature>
<dbReference type="AlphaFoldDB" id="A0A1G6GVW1"/>
<dbReference type="Proteomes" id="UP000242662">
    <property type="component" value="Unassembled WGS sequence"/>
</dbReference>
<evidence type="ECO:0000259" key="4">
    <source>
        <dbReference type="Pfam" id="PF25155"/>
    </source>
</evidence>
<name>A0A1G6GVW1_9BACI</name>
<keyword evidence="6" id="KW-1185">Reference proteome</keyword>
<dbReference type="Pfam" id="PF22820">
    <property type="entry name" value="TcaA_3rd_4th"/>
    <property type="match status" value="1"/>
</dbReference>
<feature type="domain" description="TcaA second" evidence="2">
    <location>
        <begin position="67"/>
        <end position="173"/>
    </location>
</feature>